<sequence>MVEKRRNNKVPLAVCWVLLWLQFSGIVHRLMGPEMDLEFDRYCRVLGSPKTVLLPSPRPHSKVEKRRRIKRKLSRPNVILGLEEDFVEINLHGNPSLPTKIIPYPMLERNAAVNRDSLCQISTEIRKLKKIGTMEGRRKIDFLCRYDEDSSLMEWKRSSAMSPSQELGTHSRQDQNLEIEKAEDPKFVSYPKVIGPISDGNGFQERGTALISHESLAAKLALPHSPPQSESDSSTPSSPKEQFSSFRKMFDPFAKPKSQWNPSTLRKSLLNDFTKDSSTLGVPSSPAHMHGCLKLKNKHGVPFFEFSLKSPEDVFVARTWKTESSPNRVFTFHHRRKSSSSSGWRLKDRIKESSLVAQMQESSYLRTKLKDTTGAFDNSVVTEFVLHDIVHARESVVAQENPKQSTNCGKATPGPWEPADLHPCLEIAAIVVQVPFQKRGNLMYKEGDAKSDQLHPNLLDLSAVNVVTPCGNHSLPNTDSRGPLPLLDRWRLGGGCDCGGWDTACPLTVFGNPRFNSADHHQSMENQQPLELFVQGSKANSPALSMTVVEEGQYSVDFQEELSVLQAFSICVAMLHCTKALTFVRHESDNQLSKFNSLAVFTEAEVKNLRKAVDEEEKRKVSKKIEEIQLSFKLNPPFSPVSRFRNGPLAMVREEML</sequence>
<protein>
    <submittedName>
        <fullName evidence="1">Uncharacterized protein</fullName>
    </submittedName>
</protein>
<organism evidence="1 2">
    <name type="scientific">Vaccinium darrowii</name>
    <dbReference type="NCBI Taxonomy" id="229202"/>
    <lineage>
        <taxon>Eukaryota</taxon>
        <taxon>Viridiplantae</taxon>
        <taxon>Streptophyta</taxon>
        <taxon>Embryophyta</taxon>
        <taxon>Tracheophyta</taxon>
        <taxon>Spermatophyta</taxon>
        <taxon>Magnoliopsida</taxon>
        <taxon>eudicotyledons</taxon>
        <taxon>Gunneridae</taxon>
        <taxon>Pentapetalae</taxon>
        <taxon>asterids</taxon>
        <taxon>Ericales</taxon>
        <taxon>Ericaceae</taxon>
        <taxon>Vaccinioideae</taxon>
        <taxon>Vaccinieae</taxon>
        <taxon>Vaccinium</taxon>
    </lineage>
</organism>
<dbReference type="EMBL" id="CM037162">
    <property type="protein sequence ID" value="KAH7862651.1"/>
    <property type="molecule type" value="Genomic_DNA"/>
</dbReference>
<evidence type="ECO:0000313" key="2">
    <source>
        <dbReference type="Proteomes" id="UP000828048"/>
    </source>
</evidence>
<name>A0ACB7ZB30_9ERIC</name>
<accession>A0ACB7ZB30</accession>
<evidence type="ECO:0000313" key="1">
    <source>
        <dbReference type="EMBL" id="KAH7862651.1"/>
    </source>
</evidence>
<proteinExistence type="predicted"/>
<comment type="caution">
    <text evidence="1">The sequence shown here is derived from an EMBL/GenBank/DDBJ whole genome shotgun (WGS) entry which is preliminary data.</text>
</comment>
<dbReference type="Proteomes" id="UP000828048">
    <property type="component" value="Chromosome 12"/>
</dbReference>
<gene>
    <name evidence="1" type="ORF">Vadar_007636</name>
</gene>
<keyword evidence="2" id="KW-1185">Reference proteome</keyword>
<reference evidence="1 2" key="1">
    <citation type="journal article" date="2021" name="Hortic Res">
        <title>High-quality reference genome and annotation aids understanding of berry development for evergreen blueberry (Vaccinium darrowii).</title>
        <authorList>
            <person name="Yu J."/>
            <person name="Hulse-Kemp A.M."/>
            <person name="Babiker E."/>
            <person name="Staton M."/>
        </authorList>
    </citation>
    <scope>NUCLEOTIDE SEQUENCE [LARGE SCALE GENOMIC DNA]</scope>
    <source>
        <strain evidence="2">cv. NJ 8807/NJ 8810</strain>
        <tissue evidence="1">Young leaf</tissue>
    </source>
</reference>